<sequence length="56" mass="6621">MAKRAPREIGRKKTSHFIQPEEIYLNLDVKITWRLTAAARLWYSGELLIWQESAFS</sequence>
<protein>
    <submittedName>
        <fullName evidence="1">Uncharacterized protein</fullName>
    </submittedName>
</protein>
<dbReference type="RefSeq" id="WP_162788138.1">
    <property type="nucleotide sequence ID" value="NZ_LXRL01000138.1"/>
</dbReference>
<accession>A0ABS3GMV3</accession>
<proteinExistence type="predicted"/>
<comment type="caution">
    <text evidence="1">The sequence shown here is derived from an EMBL/GenBank/DDBJ whole genome shotgun (WGS) entry which is preliminary data.</text>
</comment>
<reference evidence="1 2" key="1">
    <citation type="submission" date="2021-03" db="EMBL/GenBank/DDBJ databases">
        <title>First Case of infection caused by Chromobacterium haemolyticum derived from water in China.</title>
        <authorList>
            <person name="Chen J."/>
            <person name="Liu C."/>
        </authorList>
    </citation>
    <scope>NUCLEOTIDE SEQUENCE [LARGE SCALE GENOMIC DNA]</scope>
    <source>
        <strain evidence="1 2">WJ-5</strain>
    </source>
</reference>
<evidence type="ECO:0000313" key="2">
    <source>
        <dbReference type="Proteomes" id="UP000664349"/>
    </source>
</evidence>
<name>A0ABS3GMV3_9NEIS</name>
<keyword evidence="2" id="KW-1185">Reference proteome</keyword>
<evidence type="ECO:0000313" key="1">
    <source>
        <dbReference type="EMBL" id="MBO0416385.1"/>
    </source>
</evidence>
<gene>
    <name evidence="1" type="ORF">J1C50_12795</name>
</gene>
<dbReference type="Proteomes" id="UP000664349">
    <property type="component" value="Unassembled WGS sequence"/>
</dbReference>
<organism evidence="1 2">
    <name type="scientific">Chromobacterium haemolyticum</name>
    <dbReference type="NCBI Taxonomy" id="394935"/>
    <lineage>
        <taxon>Bacteria</taxon>
        <taxon>Pseudomonadati</taxon>
        <taxon>Pseudomonadota</taxon>
        <taxon>Betaproteobacteria</taxon>
        <taxon>Neisseriales</taxon>
        <taxon>Chromobacteriaceae</taxon>
        <taxon>Chromobacterium</taxon>
    </lineage>
</organism>
<dbReference type="EMBL" id="JAFLRD010000009">
    <property type="protein sequence ID" value="MBO0416385.1"/>
    <property type="molecule type" value="Genomic_DNA"/>
</dbReference>